<keyword evidence="4 7" id="KW-0378">Hydrolase</keyword>
<dbReference type="InterPro" id="IPR033116">
    <property type="entry name" value="TRYPSIN_SER"/>
</dbReference>
<feature type="chain" id="PRO_5033007089" evidence="8">
    <location>
        <begin position="23"/>
        <end position="314"/>
    </location>
</feature>
<keyword evidence="5 7" id="KW-0720">Serine protease</keyword>
<keyword evidence="6" id="KW-1015">Disulfide bond</keyword>
<dbReference type="InterPro" id="IPR018114">
    <property type="entry name" value="TRYPSIN_HIS"/>
</dbReference>
<comment type="subcellular location">
    <subcellularLocation>
        <location evidence="1">Secreted</location>
    </subcellularLocation>
</comment>
<reference evidence="10" key="1">
    <citation type="submission" date="2020-11" db="EMBL/GenBank/DDBJ databases">
        <authorList>
            <person name="Whitehead M."/>
        </authorList>
    </citation>
    <scope>NUCLEOTIDE SEQUENCE</scope>
    <source>
        <strain evidence="10">EGII</strain>
    </source>
</reference>
<evidence type="ECO:0000313" key="11">
    <source>
        <dbReference type="Proteomes" id="UP000606786"/>
    </source>
</evidence>
<protein>
    <submittedName>
        <fullName evidence="10">(Mediterranean fruit fly) hypothetical protein</fullName>
    </submittedName>
</protein>
<dbReference type="PROSITE" id="PS50240">
    <property type="entry name" value="TRYPSIN_DOM"/>
    <property type="match status" value="1"/>
</dbReference>
<evidence type="ECO:0000256" key="6">
    <source>
        <dbReference type="ARBA" id="ARBA00023157"/>
    </source>
</evidence>
<dbReference type="GO" id="GO:0004252">
    <property type="term" value="F:serine-type endopeptidase activity"/>
    <property type="evidence" value="ECO:0007669"/>
    <property type="project" value="InterPro"/>
</dbReference>
<dbReference type="InterPro" id="IPR009003">
    <property type="entry name" value="Peptidase_S1_PA"/>
</dbReference>
<dbReference type="GO" id="GO:0006508">
    <property type="term" value="P:proteolysis"/>
    <property type="evidence" value="ECO:0007669"/>
    <property type="project" value="UniProtKB-KW"/>
</dbReference>
<dbReference type="Gene3D" id="2.40.10.10">
    <property type="entry name" value="Trypsin-like serine proteases"/>
    <property type="match status" value="1"/>
</dbReference>
<dbReference type="PANTHER" id="PTHR24264:SF65">
    <property type="entry name" value="SRCR DOMAIN-CONTAINING PROTEIN"/>
    <property type="match status" value="1"/>
</dbReference>
<evidence type="ECO:0000256" key="2">
    <source>
        <dbReference type="ARBA" id="ARBA00022525"/>
    </source>
</evidence>
<accession>A0A811V025</accession>
<gene>
    <name evidence="10" type="ORF">CCAP1982_LOCUS12630</name>
</gene>
<feature type="signal peptide" evidence="8">
    <location>
        <begin position="1"/>
        <end position="22"/>
    </location>
</feature>
<dbReference type="PROSITE" id="PS00135">
    <property type="entry name" value="TRYPSIN_SER"/>
    <property type="match status" value="1"/>
</dbReference>
<dbReference type="InterPro" id="IPR001254">
    <property type="entry name" value="Trypsin_dom"/>
</dbReference>
<dbReference type="PANTHER" id="PTHR24264">
    <property type="entry name" value="TRYPSIN-RELATED"/>
    <property type="match status" value="1"/>
</dbReference>
<dbReference type="AlphaFoldDB" id="A0A811V025"/>
<name>A0A811V025_CERCA</name>
<comment type="caution">
    <text evidence="10">The sequence shown here is derived from an EMBL/GenBank/DDBJ whole genome shotgun (WGS) entry which is preliminary data.</text>
</comment>
<dbReference type="OrthoDB" id="5565075at2759"/>
<evidence type="ECO:0000256" key="8">
    <source>
        <dbReference type="SAM" id="SignalP"/>
    </source>
</evidence>
<dbReference type="SMART" id="SM00020">
    <property type="entry name" value="Tryp_SPc"/>
    <property type="match status" value="1"/>
</dbReference>
<dbReference type="PROSITE" id="PS00134">
    <property type="entry name" value="TRYPSIN_HIS"/>
    <property type="match status" value="1"/>
</dbReference>
<evidence type="ECO:0000256" key="1">
    <source>
        <dbReference type="ARBA" id="ARBA00004613"/>
    </source>
</evidence>
<sequence length="314" mass="34362">MAQLALTLLIVATFGLRASTVALPTSLREMHRTYFGAGDFEFWYWDLAWLVWDKQCSKYNISRTVDTRITGGELAEPNMFPYQVGLLLLRAPKIYQCGGTLISVSYVLTAAHCIYKSTRGKVFLGSIDFANPFTAAAVYNVSESDLIVYEKYTLSGGRDDIGLIRLPTPAKLSSAVQIIPLAPRFMTQSFLQGKIVTTSGWGLTRDADMDKMEFNLLLYYVDAPVMAQGECACYYLPGLVRSRNHICASGAGGRGSCDGDSGGPLTYYYGNKSYLIGLTAFGSAGGCEIGFPSVYTRVATYLDWIAARTGIKVD</sequence>
<dbReference type="GO" id="GO:0005615">
    <property type="term" value="C:extracellular space"/>
    <property type="evidence" value="ECO:0007669"/>
    <property type="project" value="TreeGrafter"/>
</dbReference>
<evidence type="ECO:0000313" key="10">
    <source>
        <dbReference type="EMBL" id="CAD7004211.1"/>
    </source>
</evidence>
<keyword evidence="11" id="KW-1185">Reference proteome</keyword>
<dbReference type="InterPro" id="IPR050127">
    <property type="entry name" value="Serine_Proteases_S1"/>
</dbReference>
<evidence type="ECO:0000256" key="7">
    <source>
        <dbReference type="RuleBase" id="RU363034"/>
    </source>
</evidence>
<dbReference type="Pfam" id="PF00089">
    <property type="entry name" value="Trypsin"/>
    <property type="match status" value="1"/>
</dbReference>
<proteinExistence type="predicted"/>
<evidence type="ECO:0000256" key="3">
    <source>
        <dbReference type="ARBA" id="ARBA00022670"/>
    </source>
</evidence>
<keyword evidence="3 7" id="KW-0645">Protease</keyword>
<keyword evidence="8" id="KW-0732">Signal</keyword>
<dbReference type="CDD" id="cd00190">
    <property type="entry name" value="Tryp_SPc"/>
    <property type="match status" value="1"/>
</dbReference>
<evidence type="ECO:0000256" key="5">
    <source>
        <dbReference type="ARBA" id="ARBA00022825"/>
    </source>
</evidence>
<dbReference type="SUPFAM" id="SSF50494">
    <property type="entry name" value="Trypsin-like serine proteases"/>
    <property type="match status" value="1"/>
</dbReference>
<dbReference type="Proteomes" id="UP000606786">
    <property type="component" value="Unassembled WGS sequence"/>
</dbReference>
<evidence type="ECO:0000259" key="9">
    <source>
        <dbReference type="PROSITE" id="PS50240"/>
    </source>
</evidence>
<keyword evidence="2" id="KW-0964">Secreted</keyword>
<dbReference type="PRINTS" id="PR00722">
    <property type="entry name" value="CHYMOTRYPSIN"/>
</dbReference>
<organism evidence="10 11">
    <name type="scientific">Ceratitis capitata</name>
    <name type="common">Mediterranean fruit fly</name>
    <name type="synonym">Tephritis capitata</name>
    <dbReference type="NCBI Taxonomy" id="7213"/>
    <lineage>
        <taxon>Eukaryota</taxon>
        <taxon>Metazoa</taxon>
        <taxon>Ecdysozoa</taxon>
        <taxon>Arthropoda</taxon>
        <taxon>Hexapoda</taxon>
        <taxon>Insecta</taxon>
        <taxon>Pterygota</taxon>
        <taxon>Neoptera</taxon>
        <taxon>Endopterygota</taxon>
        <taxon>Diptera</taxon>
        <taxon>Brachycera</taxon>
        <taxon>Muscomorpha</taxon>
        <taxon>Tephritoidea</taxon>
        <taxon>Tephritidae</taxon>
        <taxon>Ceratitis</taxon>
        <taxon>Ceratitis</taxon>
    </lineage>
</organism>
<dbReference type="EMBL" id="CAJHJT010000034">
    <property type="protein sequence ID" value="CAD7004211.1"/>
    <property type="molecule type" value="Genomic_DNA"/>
</dbReference>
<dbReference type="InterPro" id="IPR043504">
    <property type="entry name" value="Peptidase_S1_PA_chymotrypsin"/>
</dbReference>
<dbReference type="InterPro" id="IPR001314">
    <property type="entry name" value="Peptidase_S1A"/>
</dbReference>
<evidence type="ECO:0000256" key="4">
    <source>
        <dbReference type="ARBA" id="ARBA00022801"/>
    </source>
</evidence>
<feature type="domain" description="Peptidase S1" evidence="9">
    <location>
        <begin position="69"/>
        <end position="310"/>
    </location>
</feature>